<dbReference type="AlphaFoldDB" id="A0A410FS11"/>
<proteinExistence type="predicted"/>
<evidence type="ECO:0000313" key="2">
    <source>
        <dbReference type="Proteomes" id="UP000287233"/>
    </source>
</evidence>
<dbReference type="Proteomes" id="UP000287233">
    <property type="component" value="Chromosome"/>
</dbReference>
<dbReference type="KEGG" id="bih:BIP78_0028"/>
<name>A0A410FS11_BIPS1</name>
<dbReference type="SUPFAM" id="SSF81301">
    <property type="entry name" value="Nucleotidyltransferase"/>
    <property type="match status" value="1"/>
</dbReference>
<reference evidence="2" key="1">
    <citation type="submission" date="2018-12" db="EMBL/GenBank/DDBJ databases">
        <title>Complete genome sequence of an uncultured bacterium of the candidate phylum Bipolaricaulota.</title>
        <authorList>
            <person name="Kadnikov V.V."/>
            <person name="Mardanov A.V."/>
            <person name="Beletsky A.V."/>
            <person name="Frank Y.A."/>
            <person name="Karnachuk O.V."/>
            <person name="Ravin N.V."/>
        </authorList>
    </citation>
    <scope>NUCLEOTIDE SEQUENCE [LARGE SCALE GENOMIC DNA]</scope>
</reference>
<gene>
    <name evidence="1" type="ORF">BIP78_0028</name>
</gene>
<protein>
    <submittedName>
        <fullName evidence="1">Uncharacterized protein</fullName>
    </submittedName>
</protein>
<dbReference type="Gene3D" id="3.30.460.40">
    <property type="match status" value="1"/>
</dbReference>
<evidence type="ECO:0000313" key="1">
    <source>
        <dbReference type="EMBL" id="QAA75796.1"/>
    </source>
</evidence>
<accession>A0A410FS11</accession>
<dbReference type="InterPro" id="IPR043519">
    <property type="entry name" value="NT_sf"/>
</dbReference>
<sequence length="210" mass="23530">MEAWREVLGNLIPQIGPPAIEPATRWAVIGSAATALQGCAVVPQDIDLLAVHPEGVHRFVGLMEPFTPERWEHSPDHAGWRSSRDWHVSVGPDEYGFVWHFARWVVEGVKVEIAHIAAPEGFPTADKGAGIWEAGSEIWSHVRSVRWGDHVVPVVPLEIQLETCMRRGLEERAAAIVAVLRRGGYDAQLIRKALREEHRRRFEAWIEAPA</sequence>
<dbReference type="EMBL" id="CP034928">
    <property type="protein sequence ID" value="QAA75796.1"/>
    <property type="molecule type" value="Genomic_DNA"/>
</dbReference>
<organism evidence="1 2">
    <name type="scientific">Bipolaricaulis sibiricus</name>
    <dbReference type="NCBI Taxonomy" id="2501609"/>
    <lineage>
        <taxon>Bacteria</taxon>
        <taxon>Candidatus Bipolaricaulota</taxon>
        <taxon>Candidatus Bipolaricaulia</taxon>
        <taxon>Candidatus Bipolaricaulales</taxon>
        <taxon>Candidatus Bipolaricaulaceae</taxon>
        <taxon>Candidatus Bipolaricaulis</taxon>
    </lineage>
</organism>